<evidence type="ECO:0000259" key="1">
    <source>
        <dbReference type="Pfam" id="PF00534"/>
    </source>
</evidence>
<evidence type="ECO:0008006" key="5">
    <source>
        <dbReference type="Google" id="ProtNLM"/>
    </source>
</evidence>
<organism evidence="3 4">
    <name type="scientific">Halomonas litopenaei</name>
    <dbReference type="NCBI Taxonomy" id="2109328"/>
    <lineage>
        <taxon>Bacteria</taxon>
        <taxon>Pseudomonadati</taxon>
        <taxon>Pseudomonadota</taxon>
        <taxon>Gammaproteobacteria</taxon>
        <taxon>Oceanospirillales</taxon>
        <taxon>Halomonadaceae</taxon>
        <taxon>Halomonas</taxon>
    </lineage>
</organism>
<gene>
    <name evidence="3" type="ORF">C6W88_20660</name>
</gene>
<evidence type="ECO:0000313" key="4">
    <source>
        <dbReference type="Proteomes" id="UP000241895"/>
    </source>
</evidence>
<dbReference type="Proteomes" id="UP000241895">
    <property type="component" value="Unassembled WGS sequence"/>
</dbReference>
<dbReference type="PANTHER" id="PTHR12526">
    <property type="entry name" value="GLYCOSYLTRANSFERASE"/>
    <property type="match status" value="1"/>
</dbReference>
<protein>
    <recommendedName>
        <fullName evidence="5">Glycosyltransferase</fullName>
    </recommendedName>
</protein>
<dbReference type="Pfam" id="PF00534">
    <property type="entry name" value="Glycos_transf_1"/>
    <property type="match status" value="1"/>
</dbReference>
<accession>A0ABX5IRE3</accession>
<dbReference type="Gene3D" id="3.40.50.2000">
    <property type="entry name" value="Glycogen Phosphorylase B"/>
    <property type="match status" value="2"/>
</dbReference>
<dbReference type="Pfam" id="PF13439">
    <property type="entry name" value="Glyco_transf_4"/>
    <property type="match status" value="1"/>
</dbReference>
<evidence type="ECO:0000259" key="2">
    <source>
        <dbReference type="Pfam" id="PF13439"/>
    </source>
</evidence>
<reference evidence="3 4" key="1">
    <citation type="submission" date="2018-03" db="EMBL/GenBank/DDBJ databases">
        <authorList>
            <person name="Zhou J."/>
            <person name="Li X."/>
            <person name="Xue M."/>
            <person name="Yin J."/>
        </authorList>
    </citation>
    <scope>NUCLEOTIDE SEQUENCE [LARGE SCALE GENOMIC DNA]</scope>
    <source>
        <strain evidence="3 4">SYSU ZJ2214</strain>
    </source>
</reference>
<dbReference type="CDD" id="cd03811">
    <property type="entry name" value="GT4_GT28_WabH-like"/>
    <property type="match status" value="1"/>
</dbReference>
<dbReference type="PANTHER" id="PTHR12526:SF638">
    <property type="entry name" value="SPORE COAT PROTEIN SA"/>
    <property type="match status" value="1"/>
</dbReference>
<dbReference type="InterPro" id="IPR028098">
    <property type="entry name" value="Glyco_trans_4-like_N"/>
</dbReference>
<feature type="domain" description="Glycosyltransferase subfamily 4-like N-terminal" evidence="2">
    <location>
        <begin position="19"/>
        <end position="185"/>
    </location>
</feature>
<name>A0ABX5IRE3_9GAMM</name>
<dbReference type="SUPFAM" id="SSF53756">
    <property type="entry name" value="UDP-Glycosyltransferase/glycogen phosphorylase"/>
    <property type="match status" value="1"/>
</dbReference>
<dbReference type="RefSeq" id="WP_108133854.1">
    <property type="nucleotide sequence ID" value="NZ_PXNS01000022.1"/>
</dbReference>
<proteinExistence type="predicted"/>
<comment type="caution">
    <text evidence="3">The sequence shown here is derived from an EMBL/GenBank/DDBJ whole genome shotgun (WGS) entry which is preliminary data.</text>
</comment>
<sequence>MSSGSVLRVLFIVDHLDSGGAPVVVRDLIAGMVNAGAEVTLLILSDRQSHRLPAEVHLVTMPYVVKGNLSKWMRYRAHAKKLDRWLKEQEHAFDLVYAHLHHAHQVVSRSRLRDVAWYCLHADPVIGFLGNKHGFSRLLKKRKVRALYQGRKLVTVSQAMLDRLCLHFGVTPSCGVAIHNPVAIDNIRRLAGCAVDDVPDDYLIYVGRMDIRQKRLDRLLDAYLASGTALPLIMVGGGAGLDEVRSMVKKRQLEGRVLTLGLRENPYPYIDRARALLLSSDYEGFPLVLLEALACQTPVISVDCPTGPAEILTGDLTPWLVPLDSIESFAACIARLVKDTPQIDATQCEHYRLENVVERYLALSDDHRGAADLPP</sequence>
<dbReference type="InterPro" id="IPR001296">
    <property type="entry name" value="Glyco_trans_1"/>
</dbReference>
<keyword evidence="4" id="KW-1185">Reference proteome</keyword>
<feature type="domain" description="Glycosyl transferase family 1" evidence="1">
    <location>
        <begin position="200"/>
        <end position="341"/>
    </location>
</feature>
<dbReference type="EMBL" id="PXNS01000022">
    <property type="protein sequence ID" value="PTL88766.1"/>
    <property type="molecule type" value="Genomic_DNA"/>
</dbReference>
<evidence type="ECO:0000313" key="3">
    <source>
        <dbReference type="EMBL" id="PTL88766.1"/>
    </source>
</evidence>